<comment type="caution">
    <text evidence="1">The sequence shown here is derived from an EMBL/GenBank/DDBJ whole genome shotgun (WGS) entry which is preliminary data.</text>
</comment>
<feature type="non-terminal residue" evidence="1">
    <location>
        <position position="93"/>
    </location>
</feature>
<sequence length="93" mass="10210">MSSAIETIKGLTNTTPLQTYHAYIFGTAFWYSVRALCRIIDPAMVATWFRPPAQATLPNNLAVEPNDLELYNIRTDAWGLLALAAILLAVADA</sequence>
<dbReference type="PANTHER" id="PTHR39605">
    <property type="entry name" value="MAJOR FACILITATOR SUPERFAMILY (MFS) PROFILE DOMAIN-CONTAINING PROTEIN"/>
    <property type="match status" value="1"/>
</dbReference>
<organism evidence="1 2">
    <name type="scientific">Teratosphaeria destructans</name>
    <dbReference type="NCBI Taxonomy" id="418781"/>
    <lineage>
        <taxon>Eukaryota</taxon>
        <taxon>Fungi</taxon>
        <taxon>Dikarya</taxon>
        <taxon>Ascomycota</taxon>
        <taxon>Pezizomycotina</taxon>
        <taxon>Dothideomycetes</taxon>
        <taxon>Dothideomycetidae</taxon>
        <taxon>Mycosphaerellales</taxon>
        <taxon>Teratosphaeriaceae</taxon>
        <taxon>Teratosphaeria</taxon>
    </lineage>
</organism>
<evidence type="ECO:0000313" key="1">
    <source>
        <dbReference type="EMBL" id="KAH9843240.1"/>
    </source>
</evidence>
<dbReference type="Proteomes" id="UP001138500">
    <property type="component" value="Unassembled WGS sequence"/>
</dbReference>
<dbReference type="EMBL" id="RIBY02000413">
    <property type="protein sequence ID" value="KAH9843240.1"/>
    <property type="molecule type" value="Genomic_DNA"/>
</dbReference>
<protein>
    <submittedName>
        <fullName evidence="1">Peroxisomal membrane protein LPX1</fullName>
    </submittedName>
</protein>
<dbReference type="OrthoDB" id="6509908at2759"/>
<name>A0A9W7SYJ3_9PEZI</name>
<keyword evidence="2" id="KW-1185">Reference proteome</keyword>
<dbReference type="PANTHER" id="PTHR39605:SF1">
    <property type="entry name" value="MAJOR FACILITATOR SUPERFAMILY (MFS) PROFILE DOMAIN-CONTAINING PROTEIN"/>
    <property type="match status" value="1"/>
</dbReference>
<dbReference type="AlphaFoldDB" id="A0A9W7SYJ3"/>
<reference evidence="1 2" key="2">
    <citation type="journal article" date="2021" name="Curr. Genet.">
        <title>Genetic response to nitrogen starvation in the aggressive Eucalyptus foliar pathogen Teratosphaeria destructans.</title>
        <authorList>
            <person name="Havenga M."/>
            <person name="Wingfield B.D."/>
            <person name="Wingfield M.J."/>
            <person name="Dreyer L.L."/>
            <person name="Roets F."/>
            <person name="Aylward J."/>
        </authorList>
    </citation>
    <scope>NUCLEOTIDE SEQUENCE [LARGE SCALE GENOMIC DNA]</scope>
    <source>
        <strain evidence="1">CMW44962</strain>
    </source>
</reference>
<accession>A0A9W7SYJ3</accession>
<proteinExistence type="predicted"/>
<gene>
    <name evidence="1" type="ORF">Tdes44962_MAKER07560</name>
</gene>
<reference evidence="1 2" key="1">
    <citation type="journal article" date="2018" name="IMA Fungus">
        <title>IMA Genome-F 10: Nine draft genome sequences of Claviceps purpurea s.lat., including C. arundinis, C. humidiphila, and C. cf. spartinae, pseudomolecules for the pitch canker pathogen Fusarium circinatum, draft genome of Davidsoniella eucalypti, Grosmannia galeiformis, Quambalaria eucalypti, and Teratosphaeria destructans.</title>
        <authorList>
            <person name="Wingfield B.D."/>
            <person name="Liu M."/>
            <person name="Nguyen H.D."/>
            <person name="Lane F.A."/>
            <person name="Morgan S.W."/>
            <person name="De Vos L."/>
            <person name="Wilken P.M."/>
            <person name="Duong T.A."/>
            <person name="Aylward J."/>
            <person name="Coetzee M.P."/>
            <person name="Dadej K."/>
            <person name="De Beer Z.W."/>
            <person name="Findlay W."/>
            <person name="Havenga M."/>
            <person name="Kolarik M."/>
            <person name="Menzies J.G."/>
            <person name="Naidoo K."/>
            <person name="Pochopski O."/>
            <person name="Shoukouhi P."/>
            <person name="Santana Q.C."/>
            <person name="Seifert K.A."/>
            <person name="Soal N."/>
            <person name="Steenkamp E.T."/>
            <person name="Tatham C.T."/>
            <person name="van der Nest M.A."/>
            <person name="Wingfield M.J."/>
        </authorList>
    </citation>
    <scope>NUCLEOTIDE SEQUENCE [LARGE SCALE GENOMIC DNA]</scope>
    <source>
        <strain evidence="1">CMW44962</strain>
    </source>
</reference>
<evidence type="ECO:0000313" key="2">
    <source>
        <dbReference type="Proteomes" id="UP001138500"/>
    </source>
</evidence>